<keyword evidence="3 7" id="KW-0378">Hydrolase</keyword>
<dbReference type="CDD" id="cd07023">
    <property type="entry name" value="S49_Sppa_N_C"/>
    <property type="match status" value="1"/>
</dbReference>
<dbReference type="Gene3D" id="6.20.330.10">
    <property type="match status" value="1"/>
</dbReference>
<name>A0A1P8WRH9_9PLAN</name>
<evidence type="ECO:0000256" key="5">
    <source>
        <dbReference type="SAM" id="Phobius"/>
    </source>
</evidence>
<evidence type="ECO:0000256" key="1">
    <source>
        <dbReference type="ARBA" id="ARBA00008683"/>
    </source>
</evidence>
<dbReference type="EMBL" id="CP017641">
    <property type="protein sequence ID" value="APZ96657.1"/>
    <property type="molecule type" value="Genomic_DNA"/>
</dbReference>
<comment type="similarity">
    <text evidence="1">Belongs to the peptidase S49 family.</text>
</comment>
<dbReference type="InterPro" id="IPR004635">
    <property type="entry name" value="Pept_S49_SppA"/>
</dbReference>
<dbReference type="Proteomes" id="UP000187735">
    <property type="component" value="Chromosome"/>
</dbReference>
<keyword evidence="8" id="KW-1185">Reference proteome</keyword>
<dbReference type="InterPro" id="IPR047272">
    <property type="entry name" value="S49_SppA_C"/>
</dbReference>
<reference evidence="7 8" key="1">
    <citation type="journal article" date="2016" name="Front. Microbiol.">
        <title>Fuerstia marisgermanicae gen. nov., sp. nov., an Unusual Member of the Phylum Planctomycetes from the German Wadden Sea.</title>
        <authorList>
            <person name="Kohn T."/>
            <person name="Heuer A."/>
            <person name="Jogler M."/>
            <person name="Vollmers J."/>
            <person name="Boedeker C."/>
            <person name="Bunk B."/>
            <person name="Rast P."/>
            <person name="Borchert D."/>
            <person name="Glockner I."/>
            <person name="Freese H.M."/>
            <person name="Klenk H.P."/>
            <person name="Overmann J."/>
            <person name="Kaster A.K."/>
            <person name="Rohde M."/>
            <person name="Wiegand S."/>
            <person name="Jogler C."/>
        </authorList>
    </citation>
    <scope>NUCLEOTIDE SEQUENCE [LARGE SCALE GENOMIC DNA]</scope>
    <source>
        <strain evidence="7 8">NH11</strain>
    </source>
</reference>
<accession>A0A1P8WRH9</accession>
<keyword evidence="4" id="KW-0720">Serine protease</keyword>
<organism evidence="7 8">
    <name type="scientific">Fuerstiella marisgermanici</name>
    <dbReference type="NCBI Taxonomy" id="1891926"/>
    <lineage>
        <taxon>Bacteria</taxon>
        <taxon>Pseudomonadati</taxon>
        <taxon>Planctomycetota</taxon>
        <taxon>Planctomycetia</taxon>
        <taxon>Planctomycetales</taxon>
        <taxon>Planctomycetaceae</taxon>
        <taxon>Fuerstiella</taxon>
    </lineage>
</organism>
<gene>
    <name evidence="7" type="primary">sppA_2</name>
    <name evidence="7" type="ORF">Fuma_06330</name>
</gene>
<dbReference type="AlphaFoldDB" id="A0A1P8WRH9"/>
<evidence type="ECO:0000256" key="3">
    <source>
        <dbReference type="ARBA" id="ARBA00022801"/>
    </source>
</evidence>
<feature type="domain" description="Peptidase S49" evidence="6">
    <location>
        <begin position="140"/>
        <end position="294"/>
    </location>
</feature>
<dbReference type="EC" id="3.4.21.-" evidence="7"/>
<dbReference type="GO" id="GO:0008236">
    <property type="term" value="F:serine-type peptidase activity"/>
    <property type="evidence" value="ECO:0007669"/>
    <property type="project" value="UniProtKB-KW"/>
</dbReference>
<evidence type="ECO:0000256" key="4">
    <source>
        <dbReference type="ARBA" id="ARBA00022825"/>
    </source>
</evidence>
<evidence type="ECO:0000313" key="8">
    <source>
        <dbReference type="Proteomes" id="UP000187735"/>
    </source>
</evidence>
<dbReference type="Gene3D" id="3.90.226.10">
    <property type="entry name" value="2-enoyl-CoA Hydratase, Chain A, domain 1"/>
    <property type="match status" value="1"/>
</dbReference>
<dbReference type="Pfam" id="PF01343">
    <property type="entry name" value="Peptidase_S49"/>
    <property type="match status" value="1"/>
</dbReference>
<keyword evidence="5" id="KW-0472">Membrane</keyword>
<dbReference type="SUPFAM" id="SSF52096">
    <property type="entry name" value="ClpP/crotonase"/>
    <property type="match status" value="1"/>
</dbReference>
<protein>
    <submittedName>
        <fullName evidence="7">Signal peptide peptidase SppA</fullName>
        <ecNumber evidence="7">3.4.21.-</ecNumber>
    </submittedName>
</protein>
<dbReference type="NCBIfam" id="TIGR00706">
    <property type="entry name" value="SppA_dom"/>
    <property type="match status" value="1"/>
</dbReference>
<keyword evidence="5" id="KW-1133">Transmembrane helix</keyword>
<keyword evidence="2" id="KW-0645">Protease</keyword>
<evidence type="ECO:0000313" key="7">
    <source>
        <dbReference type="EMBL" id="APZ96657.1"/>
    </source>
</evidence>
<dbReference type="PANTHER" id="PTHR42987">
    <property type="entry name" value="PEPTIDASE S49"/>
    <property type="match status" value="1"/>
</dbReference>
<dbReference type="STRING" id="1891926.Fuma_06330"/>
<evidence type="ECO:0000259" key="6">
    <source>
        <dbReference type="Pfam" id="PF01343"/>
    </source>
</evidence>
<dbReference type="KEGG" id="fmr:Fuma_06330"/>
<keyword evidence="5" id="KW-0812">Transmembrane</keyword>
<dbReference type="GO" id="GO:0006508">
    <property type="term" value="P:proteolysis"/>
    <property type="evidence" value="ECO:0007669"/>
    <property type="project" value="UniProtKB-KW"/>
</dbReference>
<proteinExistence type="inferred from homology"/>
<dbReference type="PANTHER" id="PTHR42987:SF7">
    <property type="entry name" value="SIGNAL PEPTIDE PEPTIDASE SPPA-RELATED"/>
    <property type="match status" value="1"/>
</dbReference>
<dbReference type="InterPro" id="IPR029045">
    <property type="entry name" value="ClpP/crotonase-like_dom_sf"/>
</dbReference>
<dbReference type="RefSeq" id="WP_077027637.1">
    <property type="nucleotide sequence ID" value="NZ_CP017641.1"/>
</dbReference>
<evidence type="ECO:0000256" key="2">
    <source>
        <dbReference type="ARBA" id="ARBA00022670"/>
    </source>
</evidence>
<sequence length="350" mass="37894">MTDEQRMSPGESKTVTANSVVIKVEAGDSTLKSAGRRILVAILAASILMNIMFILRTAAESASATATVQRSHHSGSRLASDKLAVINFSGTIMPPYTERWLEQIKAAIDDDSVKGVLLSIDSPGGLVADSHQLYHELQKLAAAKPVYVAMKRLAASGGYYIAMGIGEEGRIFVEPTTWTGSIGVIIPRYNATELAEKIGVKVEPLATGPLKDSLNPFRDLSEQEREVWDVIIADSFDRFVNVIADNRSKLNEQQVRDIATGQIYTATQALENGMADEVGYEEDALKALAAKAGVSDYEAVEYSSTPTLMDLFLSGKADPPNAMLEGLLDASVPKAMYYCSWNPWVPTTGR</sequence>
<dbReference type="InterPro" id="IPR002142">
    <property type="entry name" value="Peptidase_S49"/>
</dbReference>
<feature type="transmembrane region" description="Helical" evidence="5">
    <location>
        <begin position="38"/>
        <end position="55"/>
    </location>
</feature>